<comment type="caution">
    <text evidence="2">The sequence shown here is derived from an EMBL/GenBank/DDBJ whole genome shotgun (WGS) entry which is preliminary data.</text>
</comment>
<reference evidence="2" key="1">
    <citation type="submission" date="2020-08" db="EMBL/GenBank/DDBJ databases">
        <title>Multicomponent nature underlies the extraordinary mechanical properties of spider dragline silk.</title>
        <authorList>
            <person name="Kono N."/>
            <person name="Nakamura H."/>
            <person name="Mori M."/>
            <person name="Yoshida Y."/>
            <person name="Ohtoshi R."/>
            <person name="Malay A.D."/>
            <person name="Moran D.A.P."/>
            <person name="Tomita M."/>
            <person name="Numata K."/>
            <person name="Arakawa K."/>
        </authorList>
    </citation>
    <scope>NUCLEOTIDE SEQUENCE</scope>
</reference>
<gene>
    <name evidence="2" type="ORF">TNIN_438711</name>
</gene>
<dbReference type="EMBL" id="BMAV01026893">
    <property type="protein sequence ID" value="GFS54263.1"/>
    <property type="molecule type" value="Genomic_DNA"/>
</dbReference>
<accession>A0A8X6IP15</accession>
<evidence type="ECO:0000256" key="1">
    <source>
        <dbReference type="SAM" id="SignalP"/>
    </source>
</evidence>
<keyword evidence="1" id="KW-0732">Signal</keyword>
<evidence type="ECO:0000313" key="3">
    <source>
        <dbReference type="Proteomes" id="UP000886998"/>
    </source>
</evidence>
<proteinExistence type="predicted"/>
<keyword evidence="3" id="KW-1185">Reference proteome</keyword>
<dbReference type="Proteomes" id="UP000886998">
    <property type="component" value="Unassembled WGS sequence"/>
</dbReference>
<evidence type="ECO:0000313" key="2">
    <source>
        <dbReference type="EMBL" id="GFS54263.1"/>
    </source>
</evidence>
<sequence>MGTKKAFIIFGLFMYCLELAYGESSQQASKCDEALAQIMCKELKQEVLDCAELMPGDEQDLFFECARDLEISSSPVWSEILDGICSQMTAAQVRNLEFLMSAILNF</sequence>
<protein>
    <recommendedName>
        <fullName evidence="4">Secreted protein</fullName>
    </recommendedName>
</protein>
<organism evidence="2 3">
    <name type="scientific">Trichonephila inaurata madagascariensis</name>
    <dbReference type="NCBI Taxonomy" id="2747483"/>
    <lineage>
        <taxon>Eukaryota</taxon>
        <taxon>Metazoa</taxon>
        <taxon>Ecdysozoa</taxon>
        <taxon>Arthropoda</taxon>
        <taxon>Chelicerata</taxon>
        <taxon>Arachnida</taxon>
        <taxon>Araneae</taxon>
        <taxon>Araneomorphae</taxon>
        <taxon>Entelegynae</taxon>
        <taxon>Araneoidea</taxon>
        <taxon>Nephilidae</taxon>
        <taxon>Trichonephila</taxon>
        <taxon>Trichonephila inaurata</taxon>
    </lineage>
</organism>
<name>A0A8X6IP15_9ARAC</name>
<evidence type="ECO:0008006" key="4">
    <source>
        <dbReference type="Google" id="ProtNLM"/>
    </source>
</evidence>
<feature type="chain" id="PRO_5036467013" description="Secreted protein" evidence="1">
    <location>
        <begin position="23"/>
        <end position="106"/>
    </location>
</feature>
<dbReference type="AlphaFoldDB" id="A0A8X6IP15"/>
<dbReference type="OrthoDB" id="6426350at2759"/>
<feature type="signal peptide" evidence="1">
    <location>
        <begin position="1"/>
        <end position="22"/>
    </location>
</feature>